<protein>
    <submittedName>
        <fullName evidence="2">Uncharacterized protein</fullName>
    </submittedName>
</protein>
<proteinExistence type="predicted"/>
<dbReference type="EMBL" id="LR797195">
    <property type="protein sequence ID" value="CAB4193792.1"/>
    <property type="molecule type" value="Genomic_DNA"/>
</dbReference>
<accession>A0A6J5RD15</accession>
<evidence type="ECO:0000313" key="1">
    <source>
        <dbReference type="EMBL" id="CAB4175450.1"/>
    </source>
</evidence>
<gene>
    <name evidence="2" type="ORF">UFOVP1247_163</name>
    <name evidence="1" type="ORF">UFOVP970_203</name>
</gene>
<sequence>MTKYQLIVMTGDRLDYYTVFAEKIITTTGNGTSSGYYAFYADHKLVCCYPIERTIISSIEDADGN</sequence>
<name>A0A6J5RD15_9CAUD</name>
<dbReference type="EMBL" id="LR796916">
    <property type="protein sequence ID" value="CAB4175450.1"/>
    <property type="molecule type" value="Genomic_DNA"/>
</dbReference>
<organism evidence="2">
    <name type="scientific">uncultured Caudovirales phage</name>
    <dbReference type="NCBI Taxonomy" id="2100421"/>
    <lineage>
        <taxon>Viruses</taxon>
        <taxon>Duplodnaviria</taxon>
        <taxon>Heunggongvirae</taxon>
        <taxon>Uroviricota</taxon>
        <taxon>Caudoviricetes</taxon>
        <taxon>Peduoviridae</taxon>
        <taxon>Maltschvirus</taxon>
        <taxon>Maltschvirus maltsch</taxon>
    </lineage>
</organism>
<evidence type="ECO:0000313" key="2">
    <source>
        <dbReference type="EMBL" id="CAB4193792.1"/>
    </source>
</evidence>
<reference evidence="2" key="1">
    <citation type="submission" date="2020-05" db="EMBL/GenBank/DDBJ databases">
        <authorList>
            <person name="Chiriac C."/>
            <person name="Salcher M."/>
            <person name="Ghai R."/>
            <person name="Kavagutti S V."/>
        </authorList>
    </citation>
    <scope>NUCLEOTIDE SEQUENCE</scope>
</reference>